<protein>
    <submittedName>
        <fullName evidence="1">Uncharacterized protein</fullName>
    </submittedName>
</protein>
<dbReference type="EMBL" id="VOKX01000010">
    <property type="protein sequence ID" value="KAB7849177.1"/>
    <property type="molecule type" value="Genomic_DNA"/>
</dbReference>
<keyword evidence="2" id="KW-1185">Reference proteome</keyword>
<proteinExistence type="predicted"/>
<dbReference type="OrthoDB" id="3522598at2"/>
<comment type="caution">
    <text evidence="1">The sequence shown here is derived from an EMBL/GenBank/DDBJ whole genome shotgun (WGS) entry which is preliminary data.</text>
</comment>
<reference evidence="1 2" key="1">
    <citation type="journal article" date="2019" name="Microb. Cell Fact.">
        <title>Exploring novel herbicidin analogues by transcriptional regulator overexpression and MS/MS molecular networking.</title>
        <authorList>
            <person name="Shi Y."/>
            <person name="Gu R."/>
            <person name="Li Y."/>
            <person name="Wang X."/>
            <person name="Ren W."/>
            <person name="Li X."/>
            <person name="Wang L."/>
            <person name="Xie Y."/>
            <person name="Hong B."/>
        </authorList>
    </citation>
    <scope>NUCLEOTIDE SEQUENCE [LARGE SCALE GENOMIC DNA]</scope>
    <source>
        <strain evidence="1 2">US-43</strain>
    </source>
</reference>
<sequence>MVFGRATRDGRGGEPLPSVLDWRGVTTFTVGGVERERAKGGRTVFGPRAVRVPRREGAGRIFPPCALIAAPDPDTSVLYEDREMLRVLCTVVREGADGRADGGERRYVVRDAAGREVGRVRRVPPARRLSRHTWRVEQPGRPEIVGRNKWAALSRQDAAVHAAGRIVGGVVDSVLSLGAEGGDAPRRDRTLLWTAGGEEVMRSEGVDFRVKAPWVERRLAFAVAVIGDR</sequence>
<evidence type="ECO:0000313" key="1">
    <source>
        <dbReference type="EMBL" id="KAB7849177.1"/>
    </source>
</evidence>
<accession>A0A5N5WBM3</accession>
<gene>
    <name evidence="1" type="ORF">FRZ00_07040</name>
</gene>
<dbReference type="AlphaFoldDB" id="A0A5N5WBM3"/>
<dbReference type="Proteomes" id="UP000327000">
    <property type="component" value="Unassembled WGS sequence"/>
</dbReference>
<name>A0A5N5WBM3_STRMB</name>
<organism evidence="1 2">
    <name type="scientific">Streptomyces mobaraensis</name>
    <name type="common">Streptoverticillium mobaraense</name>
    <dbReference type="NCBI Taxonomy" id="35621"/>
    <lineage>
        <taxon>Bacteria</taxon>
        <taxon>Bacillati</taxon>
        <taxon>Actinomycetota</taxon>
        <taxon>Actinomycetes</taxon>
        <taxon>Kitasatosporales</taxon>
        <taxon>Streptomycetaceae</taxon>
        <taxon>Streptomyces</taxon>
    </lineage>
</organism>
<dbReference type="RefSeq" id="WP_152262853.1">
    <property type="nucleotide sequence ID" value="NZ_JBFADJ010000011.1"/>
</dbReference>
<evidence type="ECO:0000313" key="2">
    <source>
        <dbReference type="Proteomes" id="UP000327000"/>
    </source>
</evidence>